<keyword evidence="8 9" id="KW-0472">Membrane</keyword>
<accession>A0ABW2URH3</accession>
<evidence type="ECO:0000256" key="2">
    <source>
        <dbReference type="ARBA" id="ARBA00010072"/>
    </source>
</evidence>
<dbReference type="RefSeq" id="WP_377405617.1">
    <property type="nucleotide sequence ID" value="NZ_JBHTFQ010000008.1"/>
</dbReference>
<evidence type="ECO:0000259" key="10">
    <source>
        <dbReference type="PROSITE" id="PS50928"/>
    </source>
</evidence>
<evidence type="ECO:0000256" key="5">
    <source>
        <dbReference type="ARBA" id="ARBA00022692"/>
    </source>
</evidence>
<feature type="transmembrane region" description="Helical" evidence="9">
    <location>
        <begin position="197"/>
        <end position="218"/>
    </location>
</feature>
<dbReference type="CDD" id="cd06261">
    <property type="entry name" value="TM_PBP2"/>
    <property type="match status" value="1"/>
</dbReference>
<proteinExistence type="inferred from homology"/>
<feature type="transmembrane region" description="Helical" evidence="9">
    <location>
        <begin position="59"/>
        <end position="86"/>
    </location>
</feature>
<dbReference type="EMBL" id="JBHTFQ010000008">
    <property type="protein sequence ID" value="MFC7705573.1"/>
    <property type="molecule type" value="Genomic_DNA"/>
</dbReference>
<dbReference type="PANTHER" id="PTHR30614">
    <property type="entry name" value="MEMBRANE COMPONENT OF AMINO ACID ABC TRANSPORTER"/>
    <property type="match status" value="1"/>
</dbReference>
<sequence length="226" mass="24290">MDGLQRFIDTFFNRAVFARYLPDMLAGVWNTIWLAAAVIALGVALGLILACLRAYGNRALNLLIVIFADLGRALPPLVIILIMYFGLPGLGIRLSGPLVLILVLGLVLAAFTEEIFWAGLTSIPRGQWEAGRATGLGFTRTLIFIALPQAVQMAIPPVVNRVLAISKMTALGSVIGVSEILSVASTAQSFSGSAAPLTMGAIAYVIVFLPLVVLTRLLERRFAWRI</sequence>
<dbReference type="SUPFAM" id="SSF161098">
    <property type="entry name" value="MetI-like"/>
    <property type="match status" value="1"/>
</dbReference>
<keyword evidence="4" id="KW-1003">Cell membrane</keyword>
<gene>
    <name evidence="11" type="ORF">ACFQXB_15385</name>
</gene>
<feature type="transmembrane region" description="Helical" evidence="9">
    <location>
        <begin position="98"/>
        <end position="120"/>
    </location>
</feature>
<dbReference type="PANTHER" id="PTHR30614:SF0">
    <property type="entry name" value="L-CYSTINE TRANSPORT SYSTEM PERMEASE PROTEIN TCYL"/>
    <property type="match status" value="1"/>
</dbReference>
<feature type="transmembrane region" description="Helical" evidence="9">
    <location>
        <begin position="141"/>
        <end position="159"/>
    </location>
</feature>
<keyword evidence="3 9" id="KW-0813">Transport</keyword>
<comment type="caution">
    <text evidence="11">The sequence shown here is derived from an EMBL/GenBank/DDBJ whole genome shotgun (WGS) entry which is preliminary data.</text>
</comment>
<organism evidence="11 12">
    <name type="scientific">Plastorhodobacter daqingensis</name>
    <dbReference type="NCBI Taxonomy" id="1387281"/>
    <lineage>
        <taxon>Bacteria</taxon>
        <taxon>Pseudomonadati</taxon>
        <taxon>Pseudomonadota</taxon>
        <taxon>Alphaproteobacteria</taxon>
        <taxon>Rhodobacterales</taxon>
        <taxon>Paracoccaceae</taxon>
        <taxon>Plastorhodobacter</taxon>
    </lineage>
</organism>
<name>A0ABW2URH3_9RHOB</name>
<protein>
    <submittedName>
        <fullName evidence="11">Amino acid ABC transporter permease</fullName>
    </submittedName>
</protein>
<evidence type="ECO:0000256" key="6">
    <source>
        <dbReference type="ARBA" id="ARBA00022970"/>
    </source>
</evidence>
<feature type="transmembrane region" description="Helical" evidence="9">
    <location>
        <begin position="32"/>
        <end position="52"/>
    </location>
</feature>
<dbReference type="NCBIfam" id="TIGR01726">
    <property type="entry name" value="HEQRo_perm_3TM"/>
    <property type="match status" value="1"/>
</dbReference>
<dbReference type="Proteomes" id="UP001596516">
    <property type="component" value="Unassembled WGS sequence"/>
</dbReference>
<evidence type="ECO:0000313" key="12">
    <source>
        <dbReference type="Proteomes" id="UP001596516"/>
    </source>
</evidence>
<dbReference type="Pfam" id="PF00528">
    <property type="entry name" value="BPD_transp_1"/>
    <property type="match status" value="1"/>
</dbReference>
<dbReference type="Gene3D" id="1.10.3720.10">
    <property type="entry name" value="MetI-like"/>
    <property type="match status" value="1"/>
</dbReference>
<reference evidence="12" key="1">
    <citation type="journal article" date="2019" name="Int. J. Syst. Evol. Microbiol.">
        <title>The Global Catalogue of Microorganisms (GCM) 10K type strain sequencing project: providing services to taxonomists for standard genome sequencing and annotation.</title>
        <authorList>
            <consortium name="The Broad Institute Genomics Platform"/>
            <consortium name="The Broad Institute Genome Sequencing Center for Infectious Disease"/>
            <person name="Wu L."/>
            <person name="Ma J."/>
        </authorList>
    </citation>
    <scope>NUCLEOTIDE SEQUENCE [LARGE SCALE GENOMIC DNA]</scope>
    <source>
        <strain evidence="12">CGMCC 1.12750</strain>
    </source>
</reference>
<keyword evidence="7 9" id="KW-1133">Transmembrane helix</keyword>
<evidence type="ECO:0000256" key="7">
    <source>
        <dbReference type="ARBA" id="ARBA00022989"/>
    </source>
</evidence>
<keyword evidence="5 9" id="KW-0812">Transmembrane</keyword>
<feature type="domain" description="ABC transmembrane type-1" evidence="10">
    <location>
        <begin position="28"/>
        <end position="218"/>
    </location>
</feature>
<dbReference type="InterPro" id="IPR010065">
    <property type="entry name" value="AA_ABC_transptr_permease_3TM"/>
</dbReference>
<comment type="subcellular location">
    <subcellularLocation>
        <location evidence="1">Cell inner membrane</location>
        <topology evidence="1">Multi-pass membrane protein</topology>
    </subcellularLocation>
    <subcellularLocation>
        <location evidence="9">Cell membrane</location>
        <topology evidence="9">Multi-pass membrane protein</topology>
    </subcellularLocation>
</comment>
<evidence type="ECO:0000256" key="4">
    <source>
        <dbReference type="ARBA" id="ARBA00022475"/>
    </source>
</evidence>
<dbReference type="InterPro" id="IPR000515">
    <property type="entry name" value="MetI-like"/>
</dbReference>
<keyword evidence="12" id="KW-1185">Reference proteome</keyword>
<dbReference type="InterPro" id="IPR043429">
    <property type="entry name" value="ArtM/GltK/GlnP/TcyL/YhdX-like"/>
</dbReference>
<evidence type="ECO:0000256" key="8">
    <source>
        <dbReference type="ARBA" id="ARBA00023136"/>
    </source>
</evidence>
<evidence type="ECO:0000256" key="3">
    <source>
        <dbReference type="ARBA" id="ARBA00022448"/>
    </source>
</evidence>
<evidence type="ECO:0000313" key="11">
    <source>
        <dbReference type="EMBL" id="MFC7705573.1"/>
    </source>
</evidence>
<keyword evidence="6" id="KW-0029">Amino-acid transport</keyword>
<comment type="similarity">
    <text evidence="2">Belongs to the binding-protein-dependent transport system permease family. HisMQ subfamily.</text>
</comment>
<dbReference type="PROSITE" id="PS50928">
    <property type="entry name" value="ABC_TM1"/>
    <property type="match status" value="1"/>
</dbReference>
<dbReference type="InterPro" id="IPR035906">
    <property type="entry name" value="MetI-like_sf"/>
</dbReference>
<evidence type="ECO:0000256" key="9">
    <source>
        <dbReference type="RuleBase" id="RU363032"/>
    </source>
</evidence>
<evidence type="ECO:0000256" key="1">
    <source>
        <dbReference type="ARBA" id="ARBA00004429"/>
    </source>
</evidence>